<evidence type="ECO:0000259" key="6">
    <source>
        <dbReference type="Pfam" id="PF06271"/>
    </source>
</evidence>
<evidence type="ECO:0000256" key="4">
    <source>
        <dbReference type="ARBA" id="ARBA00023136"/>
    </source>
</evidence>
<dbReference type="EMBL" id="CP004354">
    <property type="protein sequence ID" value="AGG65911.1"/>
    <property type="molecule type" value="Genomic_DNA"/>
</dbReference>
<feature type="transmembrane region" description="Helical" evidence="5">
    <location>
        <begin position="106"/>
        <end position="126"/>
    </location>
</feature>
<keyword evidence="4 5" id="KW-0472">Membrane</keyword>
<comment type="subcellular location">
    <subcellularLocation>
        <location evidence="1">Membrane</location>
        <topology evidence="1">Multi-pass membrane protein</topology>
    </subcellularLocation>
</comment>
<keyword evidence="8" id="KW-1185">Reference proteome</keyword>
<dbReference type="KEGG" id="ccn:H924_02285"/>
<evidence type="ECO:0000256" key="1">
    <source>
        <dbReference type="ARBA" id="ARBA00004141"/>
    </source>
</evidence>
<evidence type="ECO:0000256" key="2">
    <source>
        <dbReference type="ARBA" id="ARBA00022692"/>
    </source>
</evidence>
<evidence type="ECO:0000313" key="8">
    <source>
        <dbReference type="Proteomes" id="UP000011760"/>
    </source>
</evidence>
<dbReference type="Pfam" id="PF06271">
    <property type="entry name" value="RDD"/>
    <property type="match status" value="1"/>
</dbReference>
<evidence type="ECO:0000313" key="7">
    <source>
        <dbReference type="EMBL" id="AGG65911.1"/>
    </source>
</evidence>
<dbReference type="eggNOG" id="COG1714">
    <property type="taxonomic scope" value="Bacteria"/>
</dbReference>
<accession>M1TNM4</accession>
<organism evidence="7 8">
    <name type="scientific">Corynebacterium callunae DSM 20147</name>
    <dbReference type="NCBI Taxonomy" id="1121353"/>
    <lineage>
        <taxon>Bacteria</taxon>
        <taxon>Bacillati</taxon>
        <taxon>Actinomycetota</taxon>
        <taxon>Actinomycetes</taxon>
        <taxon>Mycobacteriales</taxon>
        <taxon>Corynebacteriaceae</taxon>
        <taxon>Corynebacterium</taxon>
    </lineage>
</organism>
<dbReference type="Proteomes" id="UP000011760">
    <property type="component" value="Chromosome"/>
</dbReference>
<evidence type="ECO:0000256" key="5">
    <source>
        <dbReference type="SAM" id="Phobius"/>
    </source>
</evidence>
<dbReference type="RefSeq" id="WP_015650360.1">
    <property type="nucleotide sequence ID" value="NC_020506.1"/>
</dbReference>
<protein>
    <recommendedName>
        <fullName evidence="6">RDD domain-containing protein</fullName>
    </recommendedName>
</protein>
<sequence length="180" mass="19270">MDKTAKPNLITASISRRIIALLIDCTIGLAVGTVIAVLLGVSIFSPLFLAMLNMFFWMFKSLVESQFETTPGKALARIKVVAADGSGALKIFASGVRNSWILLEPLPFIGSVASLVAMALLLASCIKGKNSIGLHDLYTGAIVVRRKSKDLWTAINVDHCLVSCPPSRHSMYTSSGRCGT</sequence>
<dbReference type="InterPro" id="IPR010432">
    <property type="entry name" value="RDD"/>
</dbReference>
<reference evidence="7 8" key="1">
    <citation type="submission" date="2013-02" db="EMBL/GenBank/DDBJ databases">
        <title>The complete genome sequence of Corynebacterium callunae DSM 20147.</title>
        <authorList>
            <person name="Ruckert C."/>
            <person name="Albersmeier A."/>
            <person name="Kalinowski J."/>
        </authorList>
    </citation>
    <scope>NUCLEOTIDE SEQUENCE [LARGE SCALE GENOMIC DNA]</scope>
    <source>
        <strain evidence="7 8">DSM 20147</strain>
    </source>
</reference>
<keyword evidence="2 5" id="KW-0812">Transmembrane</keyword>
<dbReference type="AlphaFoldDB" id="M1TNM4"/>
<proteinExistence type="predicted"/>
<gene>
    <name evidence="7" type="ORF">H924_02285</name>
</gene>
<evidence type="ECO:0000256" key="3">
    <source>
        <dbReference type="ARBA" id="ARBA00022989"/>
    </source>
</evidence>
<dbReference type="HOGENOM" id="CLU_1493812_0_0_11"/>
<keyword evidence="3 5" id="KW-1133">Transmembrane helix</keyword>
<name>M1TNM4_9CORY</name>
<feature type="domain" description="RDD" evidence="6">
    <location>
        <begin position="11"/>
        <end position="139"/>
    </location>
</feature>
<dbReference type="GO" id="GO:0016020">
    <property type="term" value="C:membrane"/>
    <property type="evidence" value="ECO:0007669"/>
    <property type="project" value="UniProtKB-SubCell"/>
</dbReference>
<feature type="transmembrane region" description="Helical" evidence="5">
    <location>
        <begin position="21"/>
        <end position="49"/>
    </location>
</feature>